<dbReference type="InterPro" id="IPR027414">
    <property type="entry name" value="GH95_N_dom"/>
</dbReference>
<dbReference type="InterPro" id="IPR012341">
    <property type="entry name" value="6hp_glycosidase-like_sf"/>
</dbReference>
<evidence type="ECO:0000259" key="3">
    <source>
        <dbReference type="Pfam" id="PF21307"/>
    </source>
</evidence>
<dbReference type="Gene3D" id="1.50.10.10">
    <property type="match status" value="1"/>
</dbReference>
<dbReference type="Pfam" id="PF21307">
    <property type="entry name" value="Glyco_hydro_95_C"/>
    <property type="match status" value="1"/>
</dbReference>
<dbReference type="InterPro" id="IPR049053">
    <property type="entry name" value="AFCA-like_C"/>
</dbReference>
<dbReference type="InterPro" id="IPR008928">
    <property type="entry name" value="6-hairpin_glycosidase_sf"/>
</dbReference>
<feature type="domain" description="Alpha fucosidase A-like C-terminal" evidence="3">
    <location>
        <begin position="802"/>
        <end position="851"/>
    </location>
</feature>
<dbReference type="SUPFAM" id="SSF49785">
    <property type="entry name" value="Galactose-binding domain-like"/>
    <property type="match status" value="1"/>
</dbReference>
<name>A0AAT9FLX9_9BACT</name>
<dbReference type="PANTHER" id="PTHR31084">
    <property type="entry name" value="ALPHA-L-FUCOSIDASE 2"/>
    <property type="match status" value="1"/>
</dbReference>
<dbReference type="KEGG" id="osu:NT6N_20200"/>
<dbReference type="InterPro" id="IPR000421">
    <property type="entry name" value="FA58C"/>
</dbReference>
<feature type="domain" description="Glycosyl hydrolase family 95 N-terminal" evidence="2">
    <location>
        <begin position="21"/>
        <end position="73"/>
    </location>
</feature>
<evidence type="ECO:0000313" key="5">
    <source>
        <dbReference type="EMBL" id="BDS06980.1"/>
    </source>
</evidence>
<evidence type="ECO:0008006" key="6">
    <source>
        <dbReference type="Google" id="ProtNLM"/>
    </source>
</evidence>
<organism evidence="5">
    <name type="scientific">Oceaniferula spumae</name>
    <dbReference type="NCBI Taxonomy" id="2979115"/>
    <lineage>
        <taxon>Bacteria</taxon>
        <taxon>Pseudomonadati</taxon>
        <taxon>Verrucomicrobiota</taxon>
        <taxon>Verrucomicrobiia</taxon>
        <taxon>Verrucomicrobiales</taxon>
        <taxon>Verrucomicrobiaceae</taxon>
        <taxon>Oceaniferula</taxon>
    </lineage>
</organism>
<accession>A0AAT9FLX9</accession>
<dbReference type="SUPFAM" id="SSF48208">
    <property type="entry name" value="Six-hairpin glycosidases"/>
    <property type="match status" value="1"/>
</dbReference>
<feature type="domain" description="F5/8 type C" evidence="1">
    <location>
        <begin position="120"/>
        <end position="192"/>
    </location>
</feature>
<dbReference type="GO" id="GO:0005975">
    <property type="term" value="P:carbohydrate metabolic process"/>
    <property type="evidence" value="ECO:0007669"/>
    <property type="project" value="InterPro"/>
</dbReference>
<dbReference type="AlphaFoldDB" id="A0AAT9FLX9"/>
<evidence type="ECO:0000259" key="2">
    <source>
        <dbReference type="Pfam" id="PF14498"/>
    </source>
</evidence>
<protein>
    <recommendedName>
        <fullName evidence="6">Glycosyl hydrolase</fullName>
    </recommendedName>
</protein>
<dbReference type="PANTHER" id="PTHR31084:SF3">
    <property type="entry name" value="ALPHA-FUCOSIDASE A"/>
    <property type="match status" value="1"/>
</dbReference>
<sequence>MRTLILLSLTTVLQASPLSLTDNQPASNWERDTFPIGNGTIGATVYGGTTKAQIQFTVDSLWTGNENVSGNYDILPSKPGGDHFGAHQSMGEISFTHAFGNHTQVSNPTNNLPFTPAEGVQSSHDNNPKTKWCFEPKGKEIIWQVTTSKPTNVTEYTLTSAGDVPARFPSAWKLEASNNGKDWTTIDKKINQAPAANVLTPYSFGIDQDEKLFFTHYRFTFIPRQNISHFQLGEIALKGINLSSTGSDADNYSRTLDLTTATHATTFTHGGTTYTRRAITSFPDKILAWEITADKPGKISGTLDLVGTHSGLENVTTRNNTITLEGNLQNNLNYAAQTTIIPTGGKLTTSGNTLKIENADSALILLSADTNYTMDVSKNWRHGKALDHTTPRLKAASNKTFKTLHDAHVSDHQSFFNRVTIDLGTTPPELAKQPTRERIENYRKNAQKLPRPCLDPDLEETLFQYGRYLLIAASRPGTLPANLQGVWNSSNKPAWCADYHTNINLQMNYWLAESTNLSELATPLFDLLTASTSVYAKHTKLKYGADKPGYVTRMSVNPFGGGGWNWNIEGTAWLSQHYWTHYLYTQDKKFLADKAYPFLSDVSRFWLTQLKELPDGTLVVPNAWSHEHGPHEDGTAHAQQLMHDLFTNTVNAAKILNKDADLVETLTERLNKLAGPKIGSWGQLMEWMEEKPDLEKSNHRHTSHLYAVHPGNQITLTGTPKLAEAARVSLEKRGEVGDSRRSWTWAWRTALWARLGQPERAHSCVAGLLAYNTLPNLWTTHPPFQIDGNYGISNGIAEMLVQSHAGNISLLPALTKQWPTGSVTGLKASGGHTIDIRWKDGKLTSATIKKGPAKLNPILINGQPMSSNDSRVKIIN</sequence>
<dbReference type="Pfam" id="PF22124">
    <property type="entry name" value="Glyco_hydro_95_cat"/>
    <property type="match status" value="1"/>
</dbReference>
<dbReference type="Pfam" id="PF14498">
    <property type="entry name" value="Glyco_hyd_65N_2"/>
    <property type="match status" value="2"/>
</dbReference>
<evidence type="ECO:0000259" key="4">
    <source>
        <dbReference type="Pfam" id="PF22124"/>
    </source>
</evidence>
<dbReference type="EMBL" id="AP026866">
    <property type="protein sequence ID" value="BDS06980.1"/>
    <property type="molecule type" value="Genomic_DNA"/>
</dbReference>
<feature type="domain" description="Glycosyl hydrolase family 95 N-terminal" evidence="2">
    <location>
        <begin position="228"/>
        <end position="374"/>
    </location>
</feature>
<dbReference type="PIRSF" id="PIRSF007663">
    <property type="entry name" value="UCP007663"/>
    <property type="match status" value="1"/>
</dbReference>
<feature type="domain" description="Glycosyl hydrolase family 95 catalytic" evidence="4">
    <location>
        <begin position="401"/>
        <end position="800"/>
    </location>
</feature>
<evidence type="ECO:0000259" key="1">
    <source>
        <dbReference type="Pfam" id="PF00754"/>
    </source>
</evidence>
<dbReference type="InterPro" id="IPR016518">
    <property type="entry name" value="Alpha-L-fucosidase"/>
</dbReference>
<gene>
    <name evidence="5" type="ORF">NT6N_20200</name>
</gene>
<dbReference type="InterPro" id="IPR054363">
    <property type="entry name" value="GH95_cat"/>
</dbReference>
<reference evidence="5" key="1">
    <citation type="submission" date="2024-07" db="EMBL/GenBank/DDBJ databases">
        <title>Complete genome sequence of Verrucomicrobiaceae bacterium NT6N.</title>
        <authorList>
            <person name="Huang C."/>
            <person name="Takami H."/>
            <person name="Hamasaki K."/>
        </authorList>
    </citation>
    <scope>NUCLEOTIDE SEQUENCE</scope>
    <source>
        <strain evidence="5">NT6N</strain>
    </source>
</reference>
<dbReference type="InterPro" id="IPR008979">
    <property type="entry name" value="Galactose-bd-like_sf"/>
</dbReference>
<dbReference type="Gene3D" id="2.70.98.50">
    <property type="entry name" value="putative glycoside hydrolase family protein from bacillus halodurans"/>
    <property type="match status" value="1"/>
</dbReference>
<dbReference type="GO" id="GO:0004560">
    <property type="term" value="F:alpha-L-fucosidase activity"/>
    <property type="evidence" value="ECO:0007669"/>
    <property type="project" value="InterPro"/>
</dbReference>
<proteinExistence type="predicted"/>
<dbReference type="Pfam" id="PF00754">
    <property type="entry name" value="F5_F8_type_C"/>
    <property type="match status" value="1"/>
</dbReference>